<dbReference type="EMBL" id="QKVK01000004">
    <property type="protein sequence ID" value="PZF76945.1"/>
    <property type="molecule type" value="Genomic_DNA"/>
</dbReference>
<dbReference type="Proteomes" id="UP000248795">
    <property type="component" value="Unassembled WGS sequence"/>
</dbReference>
<evidence type="ECO:0000313" key="2">
    <source>
        <dbReference type="EMBL" id="PZF76945.1"/>
    </source>
</evidence>
<protein>
    <submittedName>
        <fullName evidence="2">Rhodanese-like domain-containing protein</fullName>
    </submittedName>
</protein>
<evidence type="ECO:0000313" key="3">
    <source>
        <dbReference type="Proteomes" id="UP000248795"/>
    </source>
</evidence>
<gene>
    <name evidence="2" type="ORF">DK847_10830</name>
</gene>
<reference evidence="3" key="1">
    <citation type="submission" date="2018-06" db="EMBL/GenBank/DDBJ databases">
        <title>Aestuariibacter litoralis strain KCTC 52945T.</title>
        <authorList>
            <person name="Li X."/>
            <person name="Salam N."/>
            <person name="Li J.-L."/>
            <person name="Chen Y.-M."/>
            <person name="Yang Z.-W."/>
            <person name="Zhang L.-Y."/>
            <person name="Han M.-X."/>
            <person name="Xiao M."/>
            <person name="Li W.-J."/>
        </authorList>
    </citation>
    <scope>NUCLEOTIDE SEQUENCE [LARGE SCALE GENOMIC DNA]</scope>
    <source>
        <strain evidence="3">KCTC 52945</strain>
    </source>
</reference>
<comment type="caution">
    <text evidence="2">The sequence shown here is derived from an EMBL/GenBank/DDBJ whole genome shotgun (WGS) entry which is preliminary data.</text>
</comment>
<dbReference type="InterPro" id="IPR036873">
    <property type="entry name" value="Rhodanese-like_dom_sf"/>
</dbReference>
<dbReference type="SUPFAM" id="SSF52821">
    <property type="entry name" value="Rhodanese/Cell cycle control phosphatase"/>
    <property type="match status" value="1"/>
</dbReference>
<dbReference type="InterPro" id="IPR001763">
    <property type="entry name" value="Rhodanese-like_dom"/>
</dbReference>
<dbReference type="RefSeq" id="WP_111198522.1">
    <property type="nucleotide sequence ID" value="NZ_QKVK01000004.1"/>
</dbReference>
<proteinExistence type="predicted"/>
<dbReference type="InterPro" id="IPR052367">
    <property type="entry name" value="Thiosulfate_ST/Rhodanese-like"/>
</dbReference>
<dbReference type="PANTHER" id="PTHR45431:SF3">
    <property type="entry name" value="RHODANESE-LIKE DOMAIN-CONTAINING PROTEIN 15, CHLOROPLASTIC"/>
    <property type="match status" value="1"/>
</dbReference>
<organism evidence="2 3">
    <name type="scientific">Aestuariivirga litoralis</name>
    <dbReference type="NCBI Taxonomy" id="2650924"/>
    <lineage>
        <taxon>Bacteria</taxon>
        <taxon>Pseudomonadati</taxon>
        <taxon>Pseudomonadota</taxon>
        <taxon>Alphaproteobacteria</taxon>
        <taxon>Hyphomicrobiales</taxon>
        <taxon>Aestuariivirgaceae</taxon>
        <taxon>Aestuariivirga</taxon>
    </lineage>
</organism>
<dbReference type="Gene3D" id="3.40.250.10">
    <property type="entry name" value="Rhodanese-like domain"/>
    <property type="match status" value="1"/>
</dbReference>
<accession>A0A2W2AN70</accession>
<feature type="domain" description="Rhodanese" evidence="1">
    <location>
        <begin position="17"/>
        <end position="119"/>
    </location>
</feature>
<sequence length="133" mass="14324">MHQGDISPAEAYQRLQNNPAAVLIDVRTQPEWVFVGVPAVERLIRLSWQVFPSMQVNGNFVAEVEQMGLPKDAEILCICRSGARSASAASALTQAGYSNAWNVAEGFEGDKDGSGHRGKLGGWKAAGLPWVQS</sequence>
<evidence type="ECO:0000259" key="1">
    <source>
        <dbReference type="PROSITE" id="PS50206"/>
    </source>
</evidence>
<name>A0A2W2AN70_9HYPH</name>
<dbReference type="PROSITE" id="PS50206">
    <property type="entry name" value="RHODANESE_3"/>
    <property type="match status" value="1"/>
</dbReference>
<dbReference type="SMART" id="SM00450">
    <property type="entry name" value="RHOD"/>
    <property type="match status" value="1"/>
</dbReference>
<dbReference type="PANTHER" id="PTHR45431">
    <property type="entry name" value="RHODANESE-LIKE DOMAIN-CONTAINING PROTEIN 15, CHLOROPLASTIC"/>
    <property type="match status" value="1"/>
</dbReference>
<dbReference type="Pfam" id="PF00581">
    <property type="entry name" value="Rhodanese"/>
    <property type="match status" value="1"/>
</dbReference>
<keyword evidence="3" id="KW-1185">Reference proteome</keyword>
<dbReference type="AlphaFoldDB" id="A0A2W2AN70"/>